<dbReference type="InterPro" id="IPR027417">
    <property type="entry name" value="P-loop_NTPase"/>
</dbReference>
<reference evidence="2" key="1">
    <citation type="submission" date="2023-06" db="EMBL/GenBank/DDBJ databases">
        <title>Survivors Of The Sea: Transcriptome response of Skeletonema marinoi to long-term dormancy.</title>
        <authorList>
            <person name="Pinder M.I.M."/>
            <person name="Kourtchenko O."/>
            <person name="Robertson E.K."/>
            <person name="Larsson T."/>
            <person name="Maumus F."/>
            <person name="Osuna-Cruz C.M."/>
            <person name="Vancaester E."/>
            <person name="Stenow R."/>
            <person name="Vandepoele K."/>
            <person name="Ploug H."/>
            <person name="Bruchert V."/>
            <person name="Godhe A."/>
            <person name="Topel M."/>
        </authorList>
    </citation>
    <scope>NUCLEOTIDE SEQUENCE</scope>
    <source>
        <strain evidence="2">R05AC</strain>
    </source>
</reference>
<organism evidence="2 3">
    <name type="scientific">Skeletonema marinoi</name>
    <dbReference type="NCBI Taxonomy" id="267567"/>
    <lineage>
        <taxon>Eukaryota</taxon>
        <taxon>Sar</taxon>
        <taxon>Stramenopiles</taxon>
        <taxon>Ochrophyta</taxon>
        <taxon>Bacillariophyta</taxon>
        <taxon>Coscinodiscophyceae</taxon>
        <taxon>Thalassiosirophycidae</taxon>
        <taxon>Thalassiosirales</taxon>
        <taxon>Skeletonemataceae</taxon>
        <taxon>Skeletonema</taxon>
        <taxon>Skeletonema marinoi-dohrnii complex</taxon>
    </lineage>
</organism>
<dbReference type="GO" id="GO:0005524">
    <property type="term" value="F:ATP binding"/>
    <property type="evidence" value="ECO:0007669"/>
    <property type="project" value="TreeGrafter"/>
</dbReference>
<dbReference type="PANTHER" id="PTHR48082:SF2">
    <property type="entry name" value="ATP SYNTHASE SUBUNIT ALPHA, MITOCHONDRIAL"/>
    <property type="match status" value="1"/>
</dbReference>
<proteinExistence type="predicted"/>
<evidence type="ECO:0000256" key="1">
    <source>
        <dbReference type="SAM" id="MobiDB-lite"/>
    </source>
</evidence>
<feature type="compositionally biased region" description="Acidic residues" evidence="1">
    <location>
        <begin position="621"/>
        <end position="634"/>
    </location>
</feature>
<keyword evidence="3" id="KW-1185">Reference proteome</keyword>
<dbReference type="Proteomes" id="UP001224775">
    <property type="component" value="Unassembled WGS sequence"/>
</dbReference>
<sequence>MTLGRQLQSSLLRRSTYNKSSSLTNCSSLKKKSLQIDIRHKHINFRCTQLSSFFHRSSYSTATMKFLPAASTLASSFLISNNHHTVTAFVTPRSGNIGQQSSSSASLFSSTTARFSAVAPQDAQQQEQSSYDGNNDEYGGVLTGEVLSILRSDSDNNGGAASFAVVKVCEEDLLPNSAYAVAKAMATADAATKKEEKDVTNEEDEEDEKVELANALFGKPMPQAVKQSTEAAAKKNGGVVADGDFTGRTVSFANSNQKGMVVAHRHPIVFVLLENTPIGAQNEQDVKGSKCSISHKLVSIDPSAIPPGSTVDYLGNSLAVLNDGSVSRSLPKAATSGSAGGGVDLESGMGIGGITADGISLTVSTLDEDDDSSTTTTRPIFMPIPKISEIGLIDSPLVSGITAIDALTPIGKGQNMLVIGNAENDDATTVGRTTNKRGWMVNFLRNVIENNRNDDSKMRCFYGLTSGDGNVRSNLLDQLKEAGIQEDIVTILSTRNHGEEGEGGTASSATISTEKAMTSAEAVAVAATTCSIAEHHALTTGGDSIVFIDDLNLHKSLWDVTTQYLVQVYGEDAVVTADLQGSGSSEMRGYFSGLIQRSARFNLKKGGGSVTLILLSTLPGDEEADGNNGEEEPTFDPSDFENMPEKIKARISMLVKAKVPLTPTNLKKIQIPLPSTSDAENAKRLALQHVEDLISMSDGQIWLDDALAKAGRSPPLDPSRSITRVGVGADTVSCRADAPALRSVVGSLRFEFQQAMDVMDTATASAIVGNQKQVQRRDAFLLAMHQESNERRKLSHECIALLAASRGHLDAVLAEGGLAGTDQGKEAIDGLIEFVESNASGVVTEIESTLDLSDDGKSQLEDAIASYFSKGN</sequence>
<dbReference type="GO" id="GO:0045259">
    <property type="term" value="C:proton-transporting ATP synthase complex"/>
    <property type="evidence" value="ECO:0007669"/>
    <property type="project" value="InterPro"/>
</dbReference>
<dbReference type="AlphaFoldDB" id="A0AAD8XTK3"/>
<accession>A0AAD8XTK3</accession>
<dbReference type="Gene3D" id="1.20.150.20">
    <property type="entry name" value="ATP synthase alpha/beta chain, C-terminal domain"/>
    <property type="match status" value="1"/>
</dbReference>
<evidence type="ECO:0000313" key="2">
    <source>
        <dbReference type="EMBL" id="KAK1733267.1"/>
    </source>
</evidence>
<dbReference type="InterPro" id="IPR005294">
    <property type="entry name" value="ATP_synth_F1_asu"/>
</dbReference>
<dbReference type="InterPro" id="IPR038376">
    <property type="entry name" value="ATP_synth_asu_C_sf"/>
</dbReference>
<name>A0AAD8XTK3_9STRA</name>
<dbReference type="Gene3D" id="3.40.50.300">
    <property type="entry name" value="P-loop containing nucleotide triphosphate hydrolases"/>
    <property type="match status" value="1"/>
</dbReference>
<dbReference type="GO" id="GO:0046933">
    <property type="term" value="F:proton-transporting ATP synthase activity, rotational mechanism"/>
    <property type="evidence" value="ECO:0007669"/>
    <property type="project" value="InterPro"/>
</dbReference>
<dbReference type="GO" id="GO:0043531">
    <property type="term" value="F:ADP binding"/>
    <property type="evidence" value="ECO:0007669"/>
    <property type="project" value="TreeGrafter"/>
</dbReference>
<gene>
    <name evidence="2" type="ORF">QTG54_015984</name>
</gene>
<evidence type="ECO:0000313" key="3">
    <source>
        <dbReference type="Proteomes" id="UP001224775"/>
    </source>
</evidence>
<dbReference type="EMBL" id="JATAAI010000051">
    <property type="protein sequence ID" value="KAK1733267.1"/>
    <property type="molecule type" value="Genomic_DNA"/>
</dbReference>
<protein>
    <submittedName>
        <fullName evidence="2">ATP synthase subunit alpha</fullName>
    </submittedName>
</protein>
<comment type="caution">
    <text evidence="2">The sequence shown here is derived from an EMBL/GenBank/DDBJ whole genome shotgun (WGS) entry which is preliminary data.</text>
</comment>
<feature type="region of interest" description="Disordered" evidence="1">
    <location>
        <begin position="621"/>
        <end position="641"/>
    </location>
</feature>
<feature type="compositionally biased region" description="Polar residues" evidence="1">
    <location>
        <begin position="122"/>
        <end position="133"/>
    </location>
</feature>
<feature type="region of interest" description="Disordered" evidence="1">
    <location>
        <begin position="118"/>
        <end position="137"/>
    </location>
</feature>
<dbReference type="PANTHER" id="PTHR48082">
    <property type="entry name" value="ATP SYNTHASE SUBUNIT ALPHA, MITOCHONDRIAL"/>
    <property type="match status" value="1"/>
</dbReference>
<dbReference type="SUPFAM" id="SSF52540">
    <property type="entry name" value="P-loop containing nucleoside triphosphate hydrolases"/>
    <property type="match status" value="1"/>
</dbReference>